<dbReference type="InterPro" id="IPR015955">
    <property type="entry name" value="Lactate_DH/Glyco_Ohase_4_C"/>
</dbReference>
<keyword evidence="4" id="KW-0479">Metal-binding</keyword>
<evidence type="ECO:0000256" key="4">
    <source>
        <dbReference type="ARBA" id="ARBA00022723"/>
    </source>
</evidence>
<dbReference type="SUPFAM" id="SSF51735">
    <property type="entry name" value="NAD(P)-binding Rossmann-fold domains"/>
    <property type="match status" value="1"/>
</dbReference>
<keyword evidence="12" id="KW-1185">Reference proteome</keyword>
<dbReference type="OrthoDB" id="92947at2157"/>
<evidence type="ECO:0000256" key="2">
    <source>
        <dbReference type="ARBA" id="ARBA00001936"/>
    </source>
</evidence>
<sequence>MEAIGKATRGQRLDPEDVTIAYVGGGSRQWVPNLVQDLALSAFDGTVRLYDLDVEAAERNAEFGNWVQEREDATANWTYEATGSLDAALEGADVVLLSTQYDPSETFVHDLDVPEEHGIYGAVAATIGPGGIFRAMRTIHDYKRIAARVREHCPDAWVFNFTNPVHFVTRALYDEYPDINAVGMCHEVLHARAHLADLASEHLDVDAERADVSVNVKGINHFTWIDEAYCDGVDLWPLLEDVAESEAGTREFTPADLEDASPFVDNWQVSWELFRRFGVLPFAGDRHIVEYANWFLHGGQEGLNRWGVKRTGSDFRAKHWTPAESEQTTDVEAWLAGEKAFELEASGEAFLDILEALAGGESVVTNVNLPNRGQVEGIERGAVVETNAVVRASEIRPLAAGGFPRPVESMIRGHVDTIETIIEAARDGDLDQAFRGFLIDPQVRTLQTEEAAELFAELVAAEEEYLDDWNVADADVLDGVDVEI</sequence>
<dbReference type="EMBL" id="BMPF01000003">
    <property type="protein sequence ID" value="GGL38693.1"/>
    <property type="molecule type" value="Genomic_DNA"/>
</dbReference>
<keyword evidence="7" id="KW-0464">Manganese</keyword>
<reference evidence="11 12" key="1">
    <citation type="journal article" date="2019" name="Int. J. Syst. Evol. Microbiol.">
        <title>The Global Catalogue of Microorganisms (GCM) 10K type strain sequencing project: providing services to taxonomists for standard genome sequencing and annotation.</title>
        <authorList>
            <consortium name="The Broad Institute Genomics Platform"/>
            <consortium name="The Broad Institute Genome Sequencing Center for Infectious Disease"/>
            <person name="Wu L."/>
            <person name="Ma J."/>
        </authorList>
    </citation>
    <scope>NUCLEOTIDE SEQUENCE [LARGE SCALE GENOMIC DNA]</scope>
    <source>
        <strain evidence="11 12">JCM 19585</strain>
    </source>
</reference>
<keyword evidence="9" id="KW-0326">Glycosidase</keyword>
<evidence type="ECO:0000313" key="11">
    <source>
        <dbReference type="EMBL" id="GGL38693.1"/>
    </source>
</evidence>
<dbReference type="PANTHER" id="PTHR32092:SF2">
    <property type="entry name" value="ALPHA-GALACTURONIDASE"/>
    <property type="match status" value="1"/>
</dbReference>
<dbReference type="Pfam" id="PF02056">
    <property type="entry name" value="Glyco_hydro_4"/>
    <property type="match status" value="1"/>
</dbReference>
<dbReference type="GO" id="GO:0016616">
    <property type="term" value="F:oxidoreductase activity, acting on the CH-OH group of donors, NAD or NADP as acceptor"/>
    <property type="evidence" value="ECO:0007669"/>
    <property type="project" value="InterPro"/>
</dbReference>
<dbReference type="InterPro" id="IPR001088">
    <property type="entry name" value="Glyco_hydro_4"/>
</dbReference>
<comment type="caution">
    <text evidence="11">The sequence shown here is derived from an EMBL/GenBank/DDBJ whole genome shotgun (WGS) entry which is preliminary data.</text>
</comment>
<evidence type="ECO:0000313" key="12">
    <source>
        <dbReference type="Proteomes" id="UP000628840"/>
    </source>
</evidence>
<dbReference type="RefSeq" id="WP_188883882.1">
    <property type="nucleotide sequence ID" value="NZ_BMPF01000003.1"/>
</dbReference>
<dbReference type="AlphaFoldDB" id="A0A830FBN1"/>
<dbReference type="GO" id="GO:0004553">
    <property type="term" value="F:hydrolase activity, hydrolyzing O-glycosyl compounds"/>
    <property type="evidence" value="ECO:0007669"/>
    <property type="project" value="InterPro"/>
</dbReference>
<feature type="domain" description="Glycosyl hydrolase family 4 C-terminal" evidence="10">
    <location>
        <begin position="216"/>
        <end position="443"/>
    </location>
</feature>
<protein>
    <submittedName>
        <fullName evidence="11">Alpha-glucosidase/alpha-galactosidase</fullName>
    </submittedName>
</protein>
<evidence type="ECO:0000256" key="9">
    <source>
        <dbReference type="ARBA" id="ARBA00023295"/>
    </source>
</evidence>
<dbReference type="Pfam" id="PF11975">
    <property type="entry name" value="Glyco_hydro_4C"/>
    <property type="match status" value="1"/>
</dbReference>
<comment type="cofactor">
    <cofactor evidence="1">
        <name>NAD(+)</name>
        <dbReference type="ChEBI" id="CHEBI:57540"/>
    </cofactor>
</comment>
<evidence type="ECO:0000256" key="1">
    <source>
        <dbReference type="ARBA" id="ARBA00001911"/>
    </source>
</evidence>
<comment type="similarity">
    <text evidence="3">Belongs to the glycosyl hydrolase 4 family.</text>
</comment>
<evidence type="ECO:0000256" key="6">
    <source>
        <dbReference type="ARBA" id="ARBA00023027"/>
    </source>
</evidence>
<dbReference type="InterPro" id="IPR036291">
    <property type="entry name" value="NAD(P)-bd_dom_sf"/>
</dbReference>
<dbReference type="InterPro" id="IPR022616">
    <property type="entry name" value="Glyco_hydro_4_C"/>
</dbReference>
<organism evidence="11 12">
    <name type="scientific">Halarchaeum grantii</name>
    <dbReference type="NCBI Taxonomy" id="1193105"/>
    <lineage>
        <taxon>Archaea</taxon>
        <taxon>Methanobacteriati</taxon>
        <taxon>Methanobacteriota</taxon>
        <taxon>Stenosarchaea group</taxon>
        <taxon>Halobacteria</taxon>
        <taxon>Halobacteriales</taxon>
        <taxon>Halobacteriaceae</taxon>
    </lineage>
</organism>
<evidence type="ECO:0000256" key="5">
    <source>
        <dbReference type="ARBA" id="ARBA00022801"/>
    </source>
</evidence>
<dbReference type="Gene3D" id="3.90.1820.10">
    <property type="entry name" value="AglA-like glucosidase"/>
    <property type="match status" value="1"/>
</dbReference>
<dbReference type="InterPro" id="IPR053715">
    <property type="entry name" value="GH4_Enzyme_sf"/>
</dbReference>
<dbReference type="Proteomes" id="UP000628840">
    <property type="component" value="Unassembled WGS sequence"/>
</dbReference>
<proteinExistence type="inferred from homology"/>
<dbReference type="PANTHER" id="PTHR32092">
    <property type="entry name" value="6-PHOSPHO-BETA-GLUCOSIDASE-RELATED"/>
    <property type="match status" value="1"/>
</dbReference>
<evidence type="ECO:0000256" key="3">
    <source>
        <dbReference type="ARBA" id="ARBA00010141"/>
    </source>
</evidence>
<keyword evidence="6" id="KW-0520">NAD</keyword>
<gene>
    <name evidence="11" type="ORF">GCM10009037_22930</name>
</gene>
<evidence type="ECO:0000259" key="10">
    <source>
        <dbReference type="Pfam" id="PF11975"/>
    </source>
</evidence>
<dbReference type="PRINTS" id="PR00732">
    <property type="entry name" value="GLHYDRLASE4"/>
</dbReference>
<name>A0A830FBN1_9EURY</name>
<comment type="cofactor">
    <cofactor evidence="2">
        <name>Mn(2+)</name>
        <dbReference type="ChEBI" id="CHEBI:29035"/>
    </cofactor>
</comment>
<dbReference type="GO" id="GO:0005975">
    <property type="term" value="P:carbohydrate metabolic process"/>
    <property type="evidence" value="ECO:0007669"/>
    <property type="project" value="InterPro"/>
</dbReference>
<dbReference type="SUPFAM" id="SSF56327">
    <property type="entry name" value="LDH C-terminal domain-like"/>
    <property type="match status" value="1"/>
</dbReference>
<keyword evidence="5" id="KW-0378">Hydrolase</keyword>
<accession>A0A830FBN1</accession>
<evidence type="ECO:0000256" key="7">
    <source>
        <dbReference type="ARBA" id="ARBA00023211"/>
    </source>
</evidence>
<evidence type="ECO:0000256" key="8">
    <source>
        <dbReference type="ARBA" id="ARBA00023277"/>
    </source>
</evidence>
<dbReference type="GO" id="GO:0046872">
    <property type="term" value="F:metal ion binding"/>
    <property type="evidence" value="ECO:0007669"/>
    <property type="project" value="UniProtKB-KW"/>
</dbReference>
<keyword evidence="8" id="KW-0119">Carbohydrate metabolism</keyword>